<dbReference type="PANTHER" id="PTHR21368">
    <property type="entry name" value="50S RIBOSOMAL PROTEIN L9"/>
    <property type="match status" value="1"/>
</dbReference>
<evidence type="ECO:0000256" key="3">
    <source>
        <dbReference type="ARBA" id="ARBA00022730"/>
    </source>
</evidence>
<accession>A0A4V2WNJ4</accession>
<evidence type="ECO:0000256" key="2">
    <source>
        <dbReference type="ARBA" id="ARBA00010605"/>
    </source>
</evidence>
<dbReference type="FunFam" id="3.40.5.10:FF:000002">
    <property type="entry name" value="50S ribosomal protein L9"/>
    <property type="match status" value="1"/>
</dbReference>
<keyword evidence="3 8" id="KW-0699">rRNA-binding</keyword>
<dbReference type="AlphaFoldDB" id="A0A4V2WNJ4"/>
<evidence type="ECO:0000256" key="4">
    <source>
        <dbReference type="ARBA" id="ARBA00022884"/>
    </source>
</evidence>
<evidence type="ECO:0000313" key="11">
    <source>
        <dbReference type="Proteomes" id="UP000295418"/>
    </source>
</evidence>
<evidence type="ECO:0000256" key="5">
    <source>
        <dbReference type="ARBA" id="ARBA00022980"/>
    </source>
</evidence>
<gene>
    <name evidence="8" type="primary">rplI</name>
    <name evidence="10" type="ORF">E0485_16580</name>
</gene>
<dbReference type="InterPro" id="IPR000244">
    <property type="entry name" value="Ribosomal_bL9"/>
</dbReference>
<comment type="similarity">
    <text evidence="2 8">Belongs to the bacterial ribosomal protein bL9 family.</text>
</comment>
<dbReference type="GO" id="GO:0003735">
    <property type="term" value="F:structural constituent of ribosome"/>
    <property type="evidence" value="ECO:0007669"/>
    <property type="project" value="InterPro"/>
</dbReference>
<keyword evidence="11" id="KW-1185">Reference proteome</keyword>
<dbReference type="InterPro" id="IPR036935">
    <property type="entry name" value="Ribosomal_bL9_N_sf"/>
</dbReference>
<comment type="function">
    <text evidence="1 8">Binds to the 23S rRNA.</text>
</comment>
<evidence type="ECO:0000256" key="8">
    <source>
        <dbReference type="HAMAP-Rule" id="MF_00503"/>
    </source>
</evidence>
<dbReference type="InterPro" id="IPR009027">
    <property type="entry name" value="Ribosomal_bL9/RNase_H1_N"/>
</dbReference>
<evidence type="ECO:0000256" key="1">
    <source>
        <dbReference type="ARBA" id="ARBA00003058"/>
    </source>
</evidence>
<reference evidence="10 11" key="1">
    <citation type="submission" date="2019-03" db="EMBL/GenBank/DDBJ databases">
        <authorList>
            <person name="Kim M.K.M."/>
        </authorList>
    </citation>
    <scope>NUCLEOTIDE SEQUENCE [LARGE SCALE GENOMIC DNA]</scope>
    <source>
        <strain evidence="10 11">18JY21-1</strain>
    </source>
</reference>
<keyword evidence="4 8" id="KW-0694">RNA-binding</keyword>
<dbReference type="HAMAP" id="MF_00503">
    <property type="entry name" value="Ribosomal_bL9"/>
    <property type="match status" value="1"/>
</dbReference>
<dbReference type="EMBL" id="SKFG01000017">
    <property type="protein sequence ID" value="TCZ75712.1"/>
    <property type="molecule type" value="Genomic_DNA"/>
</dbReference>
<organism evidence="10 11">
    <name type="scientific">Paenibacillus albiflavus</name>
    <dbReference type="NCBI Taxonomy" id="2545760"/>
    <lineage>
        <taxon>Bacteria</taxon>
        <taxon>Bacillati</taxon>
        <taxon>Bacillota</taxon>
        <taxon>Bacilli</taxon>
        <taxon>Bacillales</taxon>
        <taxon>Paenibacillaceae</taxon>
        <taxon>Paenibacillus</taxon>
    </lineage>
</organism>
<keyword evidence="5 8" id="KW-0689">Ribosomal protein</keyword>
<dbReference type="PROSITE" id="PS00651">
    <property type="entry name" value="RIBOSOMAL_L9"/>
    <property type="match status" value="1"/>
</dbReference>
<dbReference type="InterPro" id="IPR036791">
    <property type="entry name" value="Ribosomal_bL9_C_sf"/>
</dbReference>
<dbReference type="InterPro" id="IPR020594">
    <property type="entry name" value="Ribosomal_bL9_bac/chp"/>
</dbReference>
<name>A0A4V2WNJ4_9BACL</name>
<dbReference type="GO" id="GO:0005840">
    <property type="term" value="C:ribosome"/>
    <property type="evidence" value="ECO:0007669"/>
    <property type="project" value="UniProtKB-KW"/>
</dbReference>
<dbReference type="Proteomes" id="UP000295418">
    <property type="component" value="Unassembled WGS sequence"/>
</dbReference>
<keyword evidence="6 8" id="KW-0687">Ribonucleoprotein</keyword>
<dbReference type="SUPFAM" id="SSF55653">
    <property type="entry name" value="Ribosomal protein L9 C-domain"/>
    <property type="match status" value="1"/>
</dbReference>
<dbReference type="InterPro" id="IPR020069">
    <property type="entry name" value="Ribosomal_bL9_C"/>
</dbReference>
<feature type="domain" description="Ribosomal protein L9" evidence="9">
    <location>
        <begin position="13"/>
        <end position="40"/>
    </location>
</feature>
<evidence type="ECO:0000259" key="9">
    <source>
        <dbReference type="PROSITE" id="PS00651"/>
    </source>
</evidence>
<dbReference type="GO" id="GO:0019843">
    <property type="term" value="F:rRNA binding"/>
    <property type="evidence" value="ECO:0007669"/>
    <property type="project" value="UniProtKB-UniRule"/>
</dbReference>
<dbReference type="InterPro" id="IPR020070">
    <property type="entry name" value="Ribosomal_bL9_N"/>
</dbReference>
<dbReference type="GO" id="GO:0006412">
    <property type="term" value="P:translation"/>
    <property type="evidence" value="ECO:0007669"/>
    <property type="project" value="UniProtKB-UniRule"/>
</dbReference>
<evidence type="ECO:0000313" key="10">
    <source>
        <dbReference type="EMBL" id="TCZ75712.1"/>
    </source>
</evidence>
<dbReference type="SUPFAM" id="SSF55658">
    <property type="entry name" value="L9 N-domain-like"/>
    <property type="match status" value="1"/>
</dbReference>
<dbReference type="OrthoDB" id="9788336at2"/>
<proteinExistence type="inferred from homology"/>
<dbReference type="Gene3D" id="3.40.5.10">
    <property type="entry name" value="Ribosomal protein L9, N-terminal domain"/>
    <property type="match status" value="1"/>
</dbReference>
<sequence length="150" mass="16573">MKVVFLQDVKGQGKKGEVKEISDGYANNFLLPRKLATPATQGSINTLEQHKQAELKRKAQELADAQVLGEKINALTVKVHTKSGEGGKLFGAISTKHIADELEKQHKLKLDKRKMLLENPIRSLGVTKVPVKLHHDVTASLNVHVLEESK</sequence>
<dbReference type="FunFam" id="3.10.430.100:FF:000002">
    <property type="entry name" value="50S ribosomal protein L9"/>
    <property type="match status" value="1"/>
</dbReference>
<protein>
    <recommendedName>
        <fullName evidence="7 8">Large ribosomal subunit protein bL9</fullName>
    </recommendedName>
</protein>
<evidence type="ECO:0000256" key="7">
    <source>
        <dbReference type="ARBA" id="ARBA00035292"/>
    </source>
</evidence>
<dbReference type="Gene3D" id="3.10.430.100">
    <property type="entry name" value="Ribosomal protein L9, C-terminal domain"/>
    <property type="match status" value="1"/>
</dbReference>
<dbReference type="GO" id="GO:1990904">
    <property type="term" value="C:ribonucleoprotein complex"/>
    <property type="evidence" value="ECO:0007669"/>
    <property type="project" value="UniProtKB-KW"/>
</dbReference>
<evidence type="ECO:0000256" key="6">
    <source>
        <dbReference type="ARBA" id="ARBA00023274"/>
    </source>
</evidence>
<dbReference type="NCBIfam" id="TIGR00158">
    <property type="entry name" value="L9"/>
    <property type="match status" value="1"/>
</dbReference>
<dbReference type="Pfam" id="PF01281">
    <property type="entry name" value="Ribosomal_L9_N"/>
    <property type="match status" value="1"/>
</dbReference>
<comment type="caution">
    <text evidence="10">The sequence shown here is derived from an EMBL/GenBank/DDBJ whole genome shotgun (WGS) entry which is preliminary data.</text>
</comment>
<dbReference type="Pfam" id="PF03948">
    <property type="entry name" value="Ribosomal_L9_C"/>
    <property type="match status" value="1"/>
</dbReference>
<dbReference type="RefSeq" id="WP_132419178.1">
    <property type="nucleotide sequence ID" value="NZ_SKFG01000017.1"/>
</dbReference>